<evidence type="ECO:0000259" key="8">
    <source>
        <dbReference type="PROSITE" id="PS50850"/>
    </source>
</evidence>
<dbReference type="Gene3D" id="1.20.1250.20">
    <property type="entry name" value="MFS general substrate transporter like domains"/>
    <property type="match status" value="1"/>
</dbReference>
<feature type="compositionally biased region" description="Basic and acidic residues" evidence="6">
    <location>
        <begin position="413"/>
        <end position="429"/>
    </location>
</feature>
<feature type="domain" description="Major facilitator superfamily (MFS) profile" evidence="8">
    <location>
        <begin position="18"/>
        <end position="396"/>
    </location>
</feature>
<evidence type="ECO:0000256" key="2">
    <source>
        <dbReference type="ARBA" id="ARBA00022475"/>
    </source>
</evidence>
<feature type="transmembrane region" description="Helical" evidence="7">
    <location>
        <begin position="145"/>
        <end position="166"/>
    </location>
</feature>
<dbReference type="InterPro" id="IPR036259">
    <property type="entry name" value="MFS_trans_sf"/>
</dbReference>
<feature type="transmembrane region" description="Helical" evidence="7">
    <location>
        <begin position="377"/>
        <end position="400"/>
    </location>
</feature>
<feature type="transmembrane region" description="Helical" evidence="7">
    <location>
        <begin position="84"/>
        <end position="110"/>
    </location>
</feature>
<comment type="caution">
    <text evidence="9">The sequence shown here is derived from an EMBL/GenBank/DDBJ whole genome shotgun (WGS) entry which is preliminary data.</text>
</comment>
<keyword evidence="4 7" id="KW-1133">Transmembrane helix</keyword>
<dbReference type="SUPFAM" id="SSF103473">
    <property type="entry name" value="MFS general substrate transporter"/>
    <property type="match status" value="1"/>
</dbReference>
<dbReference type="PANTHER" id="PTHR43124">
    <property type="entry name" value="PURINE EFFLUX PUMP PBUE"/>
    <property type="match status" value="1"/>
</dbReference>
<feature type="transmembrane region" description="Helical" evidence="7">
    <location>
        <begin position="215"/>
        <end position="236"/>
    </location>
</feature>
<feature type="transmembrane region" description="Helical" evidence="7">
    <location>
        <begin position="335"/>
        <end position="357"/>
    </location>
</feature>
<comment type="subcellular location">
    <subcellularLocation>
        <location evidence="1">Cell membrane</location>
        <topology evidence="1">Multi-pass membrane protein</topology>
    </subcellularLocation>
</comment>
<feature type="transmembrane region" description="Helical" evidence="7">
    <location>
        <begin position="116"/>
        <end position="138"/>
    </location>
</feature>
<feature type="transmembrane region" description="Helical" evidence="7">
    <location>
        <begin position="303"/>
        <end position="323"/>
    </location>
</feature>
<keyword evidence="10" id="KW-1185">Reference proteome</keyword>
<gene>
    <name evidence="9" type="ORF">LHJ74_32940</name>
</gene>
<evidence type="ECO:0000256" key="3">
    <source>
        <dbReference type="ARBA" id="ARBA00022692"/>
    </source>
</evidence>
<feature type="region of interest" description="Disordered" evidence="6">
    <location>
        <begin position="400"/>
        <end position="435"/>
    </location>
</feature>
<feature type="transmembrane region" description="Helical" evidence="7">
    <location>
        <begin position="16"/>
        <end position="37"/>
    </location>
</feature>
<accession>A0ABT2K4U7</accession>
<dbReference type="PANTHER" id="PTHR43124:SF3">
    <property type="entry name" value="CHLORAMPHENICOL EFFLUX PUMP RV0191"/>
    <property type="match status" value="1"/>
</dbReference>
<evidence type="ECO:0000313" key="9">
    <source>
        <dbReference type="EMBL" id="MCT2594664.1"/>
    </source>
</evidence>
<dbReference type="EMBL" id="JAJAGO010000024">
    <property type="protein sequence ID" value="MCT2594664.1"/>
    <property type="molecule type" value="Genomic_DNA"/>
</dbReference>
<dbReference type="InterPro" id="IPR050189">
    <property type="entry name" value="MFS_Efflux_Transporters"/>
</dbReference>
<evidence type="ECO:0000256" key="5">
    <source>
        <dbReference type="ARBA" id="ARBA00023136"/>
    </source>
</evidence>
<keyword evidence="5 7" id="KW-0472">Membrane</keyword>
<name>A0ABT2K4U7_9ACTN</name>
<dbReference type="InterPro" id="IPR020846">
    <property type="entry name" value="MFS_dom"/>
</dbReference>
<evidence type="ECO:0000313" key="10">
    <source>
        <dbReference type="Proteomes" id="UP001156389"/>
    </source>
</evidence>
<evidence type="ECO:0000256" key="4">
    <source>
        <dbReference type="ARBA" id="ARBA00022989"/>
    </source>
</evidence>
<evidence type="ECO:0000256" key="6">
    <source>
        <dbReference type="SAM" id="MobiDB-lite"/>
    </source>
</evidence>
<organism evidence="9 10">
    <name type="scientific">Streptomyces gossypii</name>
    <dbReference type="NCBI Taxonomy" id="2883101"/>
    <lineage>
        <taxon>Bacteria</taxon>
        <taxon>Bacillati</taxon>
        <taxon>Actinomycetota</taxon>
        <taxon>Actinomycetes</taxon>
        <taxon>Kitasatosporales</taxon>
        <taxon>Streptomycetaceae</taxon>
        <taxon>Streptomyces</taxon>
    </lineage>
</organism>
<evidence type="ECO:0000256" key="1">
    <source>
        <dbReference type="ARBA" id="ARBA00004651"/>
    </source>
</evidence>
<dbReference type="RefSeq" id="WP_260222012.1">
    <property type="nucleotide sequence ID" value="NZ_JAJAGO010000024.1"/>
</dbReference>
<proteinExistence type="predicted"/>
<keyword evidence="3 7" id="KW-0812">Transmembrane</keyword>
<dbReference type="InterPro" id="IPR011701">
    <property type="entry name" value="MFS"/>
</dbReference>
<dbReference type="PROSITE" id="PS50850">
    <property type="entry name" value="MFS"/>
    <property type="match status" value="1"/>
</dbReference>
<dbReference type="Pfam" id="PF07690">
    <property type="entry name" value="MFS_1"/>
    <property type="match status" value="1"/>
</dbReference>
<feature type="transmembrane region" description="Helical" evidence="7">
    <location>
        <begin position="172"/>
        <end position="194"/>
    </location>
</feature>
<evidence type="ECO:0000256" key="7">
    <source>
        <dbReference type="SAM" id="Phobius"/>
    </source>
</evidence>
<protein>
    <submittedName>
        <fullName evidence="9">MFS transporter</fullName>
    </submittedName>
</protein>
<feature type="transmembrane region" description="Helical" evidence="7">
    <location>
        <begin position="276"/>
        <end position="297"/>
    </location>
</feature>
<reference evidence="9 10" key="1">
    <citation type="submission" date="2021-10" db="EMBL/GenBank/DDBJ databases">
        <title>Streptomyces gossypii sp. nov., isolated from soil collected from cotton field.</title>
        <authorList>
            <person name="Ge X."/>
            <person name="Chen X."/>
            <person name="Liu W."/>
        </authorList>
    </citation>
    <scope>NUCLEOTIDE SEQUENCE [LARGE SCALE GENOMIC DNA]</scope>
    <source>
        <strain evidence="9 10">N2-109</strain>
    </source>
</reference>
<feature type="transmembrane region" description="Helical" evidence="7">
    <location>
        <begin position="57"/>
        <end position="77"/>
    </location>
</feature>
<sequence>MTSERGADRGRERSQGLALATLTTCVFLVGTAEWVMVGLLPDLSADLDLPLPAVGSLVTWYALTVTVAGPLVTVLLLRFDRKRALLGLVALFVAGNATAALAGGFGMLVAARMVTALTHSTAFAVALVIAVSMSPAAYRGRAISVVAAGWNLATVFGAPLGTWIGGQYGWRATFWSIAGLSALALAAVAVLVRAPAAKTVPRAGAEVRALLDRRVATVLVIVIAAQAGLFTVYTYVVPLLREVSGFGPTAATVLLAVFGFGALSGNVLGGRLADRAPWGALCVLLAGLASVLGLFTFTSRAQVTAAVTVLVLGMIAGALIPLLQERALAAAPGAPTLVTAVVASAFNLGIAGGSGLGGEALGGGFGLGDGPGGGLGLGQLPWIGGLVALLALPPAARAALRHRHHHRHRHRAGPHDRADDPQRARRAPEPARLSR</sequence>
<dbReference type="CDD" id="cd17324">
    <property type="entry name" value="MFS_NepI_like"/>
    <property type="match status" value="1"/>
</dbReference>
<feature type="transmembrane region" description="Helical" evidence="7">
    <location>
        <begin position="248"/>
        <end position="269"/>
    </location>
</feature>
<keyword evidence="2" id="KW-1003">Cell membrane</keyword>
<feature type="compositionally biased region" description="Basic residues" evidence="6">
    <location>
        <begin position="400"/>
        <end position="412"/>
    </location>
</feature>
<dbReference type="Proteomes" id="UP001156389">
    <property type="component" value="Unassembled WGS sequence"/>
</dbReference>